<proteinExistence type="predicted"/>
<evidence type="ECO:0000313" key="2">
    <source>
        <dbReference type="EMBL" id="CAE0655135.1"/>
    </source>
</evidence>
<feature type="region of interest" description="Disordered" evidence="1">
    <location>
        <begin position="1"/>
        <end position="46"/>
    </location>
</feature>
<reference evidence="2" key="1">
    <citation type="submission" date="2021-01" db="EMBL/GenBank/DDBJ databases">
        <authorList>
            <person name="Corre E."/>
            <person name="Pelletier E."/>
            <person name="Niang G."/>
            <person name="Scheremetjew M."/>
            <person name="Finn R."/>
            <person name="Kale V."/>
            <person name="Holt S."/>
            <person name="Cochrane G."/>
            <person name="Meng A."/>
            <person name="Brown T."/>
            <person name="Cohen L."/>
        </authorList>
    </citation>
    <scope>NUCLEOTIDE SEQUENCE</scope>
    <source>
        <strain evidence="2">CCCM811</strain>
    </source>
</reference>
<protein>
    <submittedName>
        <fullName evidence="2">Uncharacterized protein</fullName>
    </submittedName>
</protein>
<feature type="compositionally biased region" description="Polar residues" evidence="1">
    <location>
        <begin position="1"/>
        <end position="10"/>
    </location>
</feature>
<organism evidence="2">
    <name type="scientific">Lotharella globosa</name>
    <dbReference type="NCBI Taxonomy" id="91324"/>
    <lineage>
        <taxon>Eukaryota</taxon>
        <taxon>Sar</taxon>
        <taxon>Rhizaria</taxon>
        <taxon>Cercozoa</taxon>
        <taxon>Chlorarachniophyceae</taxon>
        <taxon>Lotharella</taxon>
    </lineage>
</organism>
<name>A0A7S4DKF4_9EUKA</name>
<gene>
    <name evidence="2" type="ORF">LGLO00237_LOCUS7307</name>
</gene>
<sequence length="143" mass="15914">MKMTKNTSLASHPRNSHFKTMETTTKMDPDSGGGSSGGLDRKMISQRMMNPKDLTRSLTDDGVGGENTLLLHRGKEVTLVTRKGRQSWCMSKNLEKFSNEGTTLLHETSLKCIALQMARALPCRRHEQAAEHGFFLLSCTCVQ</sequence>
<accession>A0A7S4DKF4</accession>
<dbReference type="AlphaFoldDB" id="A0A7S4DKF4"/>
<dbReference type="EMBL" id="HBIV01009658">
    <property type="protein sequence ID" value="CAE0655135.1"/>
    <property type="molecule type" value="Transcribed_RNA"/>
</dbReference>
<evidence type="ECO:0000256" key="1">
    <source>
        <dbReference type="SAM" id="MobiDB-lite"/>
    </source>
</evidence>